<protein>
    <submittedName>
        <fullName evidence="1">Uncharacterized protein</fullName>
    </submittedName>
</protein>
<reference evidence="1 2" key="1">
    <citation type="submission" date="2022-01" db="EMBL/GenBank/DDBJ databases">
        <title>A chromosomal length assembly of Cordylochernes scorpioides.</title>
        <authorList>
            <person name="Zeh D."/>
            <person name="Zeh J."/>
        </authorList>
    </citation>
    <scope>NUCLEOTIDE SEQUENCE [LARGE SCALE GENOMIC DNA]</scope>
    <source>
        <strain evidence="1">IN4F17</strain>
        <tissue evidence="1">Whole Body</tissue>
    </source>
</reference>
<evidence type="ECO:0000313" key="1">
    <source>
        <dbReference type="EMBL" id="UYV82460.1"/>
    </source>
</evidence>
<name>A0ABY6LRU9_9ARAC</name>
<sequence length="91" mass="10220">MLQWPPILAKVQPHLRVQVTKRGSGTFTMLTKVGQQWKYATSGWQRSTKGNNRTGGQSDCQNGCRSTGFDVTYHPTCDRQTLHPKLPSTDD</sequence>
<accession>A0ABY6LRU9</accession>
<keyword evidence="2" id="KW-1185">Reference proteome</keyword>
<dbReference type="Proteomes" id="UP001235939">
    <property type="component" value="Chromosome 21"/>
</dbReference>
<organism evidence="1 2">
    <name type="scientific">Cordylochernes scorpioides</name>
    <dbReference type="NCBI Taxonomy" id="51811"/>
    <lineage>
        <taxon>Eukaryota</taxon>
        <taxon>Metazoa</taxon>
        <taxon>Ecdysozoa</taxon>
        <taxon>Arthropoda</taxon>
        <taxon>Chelicerata</taxon>
        <taxon>Arachnida</taxon>
        <taxon>Pseudoscorpiones</taxon>
        <taxon>Cheliferoidea</taxon>
        <taxon>Chernetidae</taxon>
        <taxon>Cordylochernes</taxon>
    </lineage>
</organism>
<evidence type="ECO:0000313" key="2">
    <source>
        <dbReference type="Proteomes" id="UP001235939"/>
    </source>
</evidence>
<dbReference type="EMBL" id="CP092883">
    <property type="protein sequence ID" value="UYV82460.1"/>
    <property type="molecule type" value="Genomic_DNA"/>
</dbReference>
<gene>
    <name evidence="1" type="ORF">LAZ67_21002275</name>
</gene>
<proteinExistence type="predicted"/>